<keyword evidence="1" id="KW-1133">Transmembrane helix</keyword>
<accession>A0ABT9VI66</accession>
<proteinExistence type="predicted"/>
<keyword evidence="1" id="KW-0472">Membrane</keyword>
<keyword evidence="1" id="KW-0812">Transmembrane</keyword>
<reference evidence="2 3" key="1">
    <citation type="submission" date="2023-07" db="EMBL/GenBank/DDBJ databases">
        <title>Genomic Encyclopedia of Type Strains, Phase IV (KMG-IV): sequencing the most valuable type-strain genomes for metagenomic binning, comparative biology and taxonomic classification.</title>
        <authorList>
            <person name="Goeker M."/>
        </authorList>
    </citation>
    <scope>NUCLEOTIDE SEQUENCE [LARGE SCALE GENOMIC DNA]</scope>
    <source>
        <strain evidence="2 3">DSM 16460</strain>
    </source>
</reference>
<feature type="transmembrane region" description="Helical" evidence="1">
    <location>
        <begin position="42"/>
        <end position="63"/>
    </location>
</feature>
<name>A0ABT9VI66_9BACI</name>
<dbReference type="EMBL" id="JAUSTQ010000015">
    <property type="protein sequence ID" value="MDQ0160660.1"/>
    <property type="molecule type" value="Genomic_DNA"/>
</dbReference>
<evidence type="ECO:0000256" key="1">
    <source>
        <dbReference type="SAM" id="Phobius"/>
    </source>
</evidence>
<evidence type="ECO:0000313" key="2">
    <source>
        <dbReference type="EMBL" id="MDQ0160660.1"/>
    </source>
</evidence>
<evidence type="ECO:0000313" key="3">
    <source>
        <dbReference type="Proteomes" id="UP001224359"/>
    </source>
</evidence>
<organism evidence="2 3">
    <name type="scientific">Alkalibacillus salilacus</name>
    <dbReference type="NCBI Taxonomy" id="284582"/>
    <lineage>
        <taxon>Bacteria</taxon>
        <taxon>Bacillati</taxon>
        <taxon>Bacillota</taxon>
        <taxon>Bacilli</taxon>
        <taxon>Bacillales</taxon>
        <taxon>Bacillaceae</taxon>
        <taxon>Alkalibacillus</taxon>
    </lineage>
</organism>
<keyword evidence="3" id="KW-1185">Reference proteome</keyword>
<dbReference type="RefSeq" id="WP_306978069.1">
    <property type="nucleotide sequence ID" value="NZ_JAUSTQ010000015.1"/>
</dbReference>
<protein>
    <submittedName>
        <fullName evidence="2">Membrane protein YvbJ</fullName>
    </submittedName>
</protein>
<dbReference type="Proteomes" id="UP001224359">
    <property type="component" value="Unassembled WGS sequence"/>
</dbReference>
<sequence length="79" mass="9006">MTCDNCDYKNKKGSKFCNKCGQELNTASNESKYETIRQRKPMILMASIVVIVIGLFVSFAVILNNPLNAFESHLENREF</sequence>
<comment type="caution">
    <text evidence="2">The sequence shown here is derived from an EMBL/GenBank/DDBJ whole genome shotgun (WGS) entry which is preliminary data.</text>
</comment>
<gene>
    <name evidence="2" type="ORF">J2S77_002664</name>
</gene>